<dbReference type="GO" id="GO:0046872">
    <property type="term" value="F:metal ion binding"/>
    <property type="evidence" value="ECO:0007669"/>
    <property type="project" value="UniProtKB-KW"/>
</dbReference>
<dbReference type="PROSITE" id="PS50846">
    <property type="entry name" value="HMA_2"/>
    <property type="match status" value="1"/>
</dbReference>
<name>A0A9D1CZG1_9FIRM</name>
<evidence type="ECO:0000313" key="4">
    <source>
        <dbReference type="Proteomes" id="UP000886886"/>
    </source>
</evidence>
<sequence>MATVIICILILLIAIFGIKSYCKKLSSGCCGASGGKSVKKNKVKDRDPSHYPVKQILYIDGMTCGNCVNRVENALNELEGVWATADLMEGKAVVRMKQDIPLEELKQAVKSAGYLVYKSVVEKNSQ</sequence>
<dbReference type="AlphaFoldDB" id="A0A9D1CZG1"/>
<dbReference type="Pfam" id="PF00403">
    <property type="entry name" value="HMA"/>
    <property type="match status" value="1"/>
</dbReference>
<dbReference type="PROSITE" id="PS01047">
    <property type="entry name" value="HMA_1"/>
    <property type="match status" value="1"/>
</dbReference>
<proteinExistence type="predicted"/>
<keyword evidence="1" id="KW-0479">Metal-binding</keyword>
<evidence type="ECO:0000313" key="3">
    <source>
        <dbReference type="EMBL" id="HIQ95075.1"/>
    </source>
</evidence>
<dbReference type="InterPro" id="IPR017969">
    <property type="entry name" value="Heavy-metal-associated_CS"/>
</dbReference>
<accession>A0A9D1CZG1</accession>
<dbReference type="SUPFAM" id="SSF55008">
    <property type="entry name" value="HMA, heavy metal-associated domain"/>
    <property type="match status" value="1"/>
</dbReference>
<gene>
    <name evidence="3" type="ORF">IAB26_00785</name>
</gene>
<dbReference type="Gene3D" id="3.30.70.100">
    <property type="match status" value="1"/>
</dbReference>
<dbReference type="EMBL" id="DVFT01000012">
    <property type="protein sequence ID" value="HIQ95075.1"/>
    <property type="molecule type" value="Genomic_DNA"/>
</dbReference>
<dbReference type="InterPro" id="IPR036163">
    <property type="entry name" value="HMA_dom_sf"/>
</dbReference>
<dbReference type="Proteomes" id="UP000886886">
    <property type="component" value="Unassembled WGS sequence"/>
</dbReference>
<protein>
    <submittedName>
        <fullName evidence="3">Heavy-metal-associated domain-containing protein</fullName>
    </submittedName>
</protein>
<comment type="caution">
    <text evidence="3">The sequence shown here is derived from an EMBL/GenBank/DDBJ whole genome shotgun (WGS) entry which is preliminary data.</text>
</comment>
<evidence type="ECO:0000259" key="2">
    <source>
        <dbReference type="PROSITE" id="PS50846"/>
    </source>
</evidence>
<reference evidence="3" key="2">
    <citation type="journal article" date="2021" name="PeerJ">
        <title>Extensive microbial diversity within the chicken gut microbiome revealed by metagenomics and culture.</title>
        <authorList>
            <person name="Gilroy R."/>
            <person name="Ravi A."/>
            <person name="Getino M."/>
            <person name="Pursley I."/>
            <person name="Horton D.L."/>
            <person name="Alikhan N.F."/>
            <person name="Baker D."/>
            <person name="Gharbi K."/>
            <person name="Hall N."/>
            <person name="Watson M."/>
            <person name="Adriaenssens E.M."/>
            <person name="Foster-Nyarko E."/>
            <person name="Jarju S."/>
            <person name="Secka A."/>
            <person name="Antonio M."/>
            <person name="Oren A."/>
            <person name="Chaudhuri R.R."/>
            <person name="La Ragione R."/>
            <person name="Hildebrand F."/>
            <person name="Pallen M.J."/>
        </authorList>
    </citation>
    <scope>NUCLEOTIDE SEQUENCE</scope>
    <source>
        <strain evidence="3">ChiSjej3B21-11622</strain>
    </source>
</reference>
<reference evidence="3" key="1">
    <citation type="submission" date="2020-10" db="EMBL/GenBank/DDBJ databases">
        <authorList>
            <person name="Gilroy R."/>
        </authorList>
    </citation>
    <scope>NUCLEOTIDE SEQUENCE</scope>
    <source>
        <strain evidence="3">ChiSjej3B21-11622</strain>
    </source>
</reference>
<feature type="domain" description="HMA" evidence="2">
    <location>
        <begin position="53"/>
        <end position="117"/>
    </location>
</feature>
<organism evidence="3 4">
    <name type="scientific">Candidatus Limivivens merdigallinarum</name>
    <dbReference type="NCBI Taxonomy" id="2840859"/>
    <lineage>
        <taxon>Bacteria</taxon>
        <taxon>Bacillati</taxon>
        <taxon>Bacillota</taxon>
        <taxon>Clostridia</taxon>
        <taxon>Lachnospirales</taxon>
        <taxon>Lachnospiraceae</taxon>
        <taxon>Lachnospiraceae incertae sedis</taxon>
        <taxon>Candidatus Limivivens</taxon>
    </lineage>
</organism>
<dbReference type="InterPro" id="IPR006121">
    <property type="entry name" value="HMA_dom"/>
</dbReference>
<evidence type="ECO:0000256" key="1">
    <source>
        <dbReference type="ARBA" id="ARBA00022723"/>
    </source>
</evidence>
<dbReference type="CDD" id="cd00371">
    <property type="entry name" value="HMA"/>
    <property type="match status" value="1"/>
</dbReference>